<reference evidence="2 3" key="1">
    <citation type="journal article" date="2013" name="Nat. Commun.">
        <title>The evolution and pathogenic mechanisms of the rice sheath blight pathogen.</title>
        <authorList>
            <person name="Zheng A."/>
            <person name="Lin R."/>
            <person name="Xu L."/>
            <person name="Qin P."/>
            <person name="Tang C."/>
            <person name="Ai P."/>
            <person name="Zhang D."/>
            <person name="Liu Y."/>
            <person name="Sun Z."/>
            <person name="Feng H."/>
            <person name="Wang Y."/>
            <person name="Chen Y."/>
            <person name="Liang X."/>
            <person name="Fu R."/>
            <person name="Li Q."/>
            <person name="Zhang J."/>
            <person name="Yu X."/>
            <person name="Xie Z."/>
            <person name="Ding L."/>
            <person name="Guan P."/>
            <person name="Tang J."/>
            <person name="Liang Y."/>
            <person name="Wang S."/>
            <person name="Deng Q."/>
            <person name="Li S."/>
            <person name="Zhu J."/>
            <person name="Wang L."/>
            <person name="Liu H."/>
            <person name="Li P."/>
        </authorList>
    </citation>
    <scope>NUCLEOTIDE SEQUENCE [LARGE SCALE GENOMIC DNA]</scope>
    <source>
        <strain evidence="3">AG-1 IA</strain>
    </source>
</reference>
<accession>L8WSS3</accession>
<dbReference type="HOGENOM" id="CLU_2887387_0_0_1"/>
<dbReference type="AlphaFoldDB" id="L8WSS3"/>
<evidence type="ECO:0000256" key="1">
    <source>
        <dbReference type="SAM" id="Phobius"/>
    </source>
</evidence>
<keyword evidence="3" id="KW-1185">Reference proteome</keyword>
<evidence type="ECO:0000313" key="2">
    <source>
        <dbReference type="EMBL" id="ELU41181.1"/>
    </source>
</evidence>
<name>L8WSS3_THACA</name>
<keyword evidence="1" id="KW-0812">Transmembrane</keyword>
<keyword evidence="1" id="KW-0472">Membrane</keyword>
<feature type="transmembrane region" description="Helical" evidence="1">
    <location>
        <begin position="12"/>
        <end position="36"/>
    </location>
</feature>
<dbReference type="EMBL" id="AFRT01001114">
    <property type="protein sequence ID" value="ELU41181.1"/>
    <property type="molecule type" value="Genomic_DNA"/>
</dbReference>
<dbReference type="Proteomes" id="UP000011668">
    <property type="component" value="Unassembled WGS sequence"/>
</dbReference>
<feature type="transmembrane region" description="Helical" evidence="1">
    <location>
        <begin position="42"/>
        <end position="59"/>
    </location>
</feature>
<keyword evidence="1" id="KW-1133">Transmembrane helix</keyword>
<comment type="caution">
    <text evidence="2">The sequence shown here is derived from an EMBL/GenBank/DDBJ whole genome shotgun (WGS) entry which is preliminary data.</text>
</comment>
<sequence length="63" mass="7344">MLMLDRSTHAFTLGHASFFVCLYMPTLCPFCTYIFFSSGIHFVSFFLLASCIRLVNFLMTEFR</sequence>
<proteinExistence type="predicted"/>
<organism evidence="2 3">
    <name type="scientific">Thanatephorus cucumeris (strain AG1-IA)</name>
    <name type="common">Rice sheath blight fungus</name>
    <name type="synonym">Rhizoctonia solani</name>
    <dbReference type="NCBI Taxonomy" id="983506"/>
    <lineage>
        <taxon>Eukaryota</taxon>
        <taxon>Fungi</taxon>
        <taxon>Dikarya</taxon>
        <taxon>Basidiomycota</taxon>
        <taxon>Agaricomycotina</taxon>
        <taxon>Agaricomycetes</taxon>
        <taxon>Cantharellales</taxon>
        <taxon>Ceratobasidiaceae</taxon>
        <taxon>Rhizoctonia</taxon>
        <taxon>Rhizoctonia solani AG-1</taxon>
    </lineage>
</organism>
<protein>
    <submittedName>
        <fullName evidence="2">Uncharacterized protein</fullName>
    </submittedName>
</protein>
<gene>
    <name evidence="2" type="ORF">AG1IA_04795</name>
</gene>
<evidence type="ECO:0000313" key="3">
    <source>
        <dbReference type="Proteomes" id="UP000011668"/>
    </source>
</evidence>